<dbReference type="AlphaFoldDB" id="A0AAN6NGX3"/>
<keyword evidence="2" id="KW-1185">Reference proteome</keyword>
<accession>A0AAN6NGX3</accession>
<dbReference type="Proteomes" id="UP001303473">
    <property type="component" value="Unassembled WGS sequence"/>
</dbReference>
<organism evidence="1 2">
    <name type="scientific">Diplogelasinospora grovesii</name>
    <dbReference type="NCBI Taxonomy" id="303347"/>
    <lineage>
        <taxon>Eukaryota</taxon>
        <taxon>Fungi</taxon>
        <taxon>Dikarya</taxon>
        <taxon>Ascomycota</taxon>
        <taxon>Pezizomycotina</taxon>
        <taxon>Sordariomycetes</taxon>
        <taxon>Sordariomycetidae</taxon>
        <taxon>Sordariales</taxon>
        <taxon>Diplogelasinosporaceae</taxon>
        <taxon>Diplogelasinospora</taxon>
    </lineage>
</organism>
<comment type="caution">
    <text evidence="1">The sequence shown here is derived from an EMBL/GenBank/DDBJ whole genome shotgun (WGS) entry which is preliminary data.</text>
</comment>
<gene>
    <name evidence="1" type="ORF">QBC46DRAFT_437695</name>
</gene>
<protein>
    <submittedName>
        <fullName evidence="1">Uncharacterized protein</fullName>
    </submittedName>
</protein>
<evidence type="ECO:0000313" key="2">
    <source>
        <dbReference type="Proteomes" id="UP001303473"/>
    </source>
</evidence>
<reference evidence="2" key="1">
    <citation type="journal article" date="2023" name="Mol. Phylogenet. Evol.">
        <title>Genome-scale phylogeny and comparative genomics of the fungal order Sordariales.</title>
        <authorList>
            <person name="Hensen N."/>
            <person name="Bonometti L."/>
            <person name="Westerberg I."/>
            <person name="Brannstrom I.O."/>
            <person name="Guillou S."/>
            <person name="Cros-Aarteil S."/>
            <person name="Calhoun S."/>
            <person name="Haridas S."/>
            <person name="Kuo A."/>
            <person name="Mondo S."/>
            <person name="Pangilinan J."/>
            <person name="Riley R."/>
            <person name="LaButti K."/>
            <person name="Andreopoulos B."/>
            <person name="Lipzen A."/>
            <person name="Chen C."/>
            <person name="Yan M."/>
            <person name="Daum C."/>
            <person name="Ng V."/>
            <person name="Clum A."/>
            <person name="Steindorff A."/>
            <person name="Ohm R.A."/>
            <person name="Martin F."/>
            <person name="Silar P."/>
            <person name="Natvig D.O."/>
            <person name="Lalanne C."/>
            <person name="Gautier V."/>
            <person name="Ament-Velasquez S.L."/>
            <person name="Kruys A."/>
            <person name="Hutchinson M.I."/>
            <person name="Powell A.J."/>
            <person name="Barry K."/>
            <person name="Miller A.N."/>
            <person name="Grigoriev I.V."/>
            <person name="Debuchy R."/>
            <person name="Gladieux P."/>
            <person name="Hiltunen Thoren M."/>
            <person name="Johannesson H."/>
        </authorList>
    </citation>
    <scope>NUCLEOTIDE SEQUENCE [LARGE SCALE GENOMIC DNA]</scope>
    <source>
        <strain evidence="2">CBS 340.73</strain>
    </source>
</reference>
<proteinExistence type="predicted"/>
<name>A0AAN6NGX3_9PEZI</name>
<evidence type="ECO:0000313" key="1">
    <source>
        <dbReference type="EMBL" id="KAK3944906.1"/>
    </source>
</evidence>
<dbReference type="EMBL" id="MU853757">
    <property type="protein sequence ID" value="KAK3944906.1"/>
    <property type="molecule type" value="Genomic_DNA"/>
</dbReference>
<sequence>MVRPSTANLQQSEVQLAIRPAIKRASTLGDSRPRTEVGVRMGSRPISHHRSTVNGYRLARQASRAKTRTPDIHSKLAVEISASYTRVNHMDYYGNNSTSAGHLRLPVAVTDIVAPRPVHNAIQFVCQSHLFPQDRTFNSYPTCPERRRELCSGNARTTGRPGEALALRRRILALTCIPVKKKALVTVVNFLALDSLLIEGLRSTWYTTRRCWIRDGITSSAVLKRYNFFLFFSPSHQQFPPVQMGPVRLEVPHLVLIRLTAEIEFAFSLPAGSHPGRNETLVQDMALQMEVLSI</sequence>